<keyword evidence="2" id="KW-0808">Transferase</keyword>
<evidence type="ECO:0000259" key="1">
    <source>
        <dbReference type="Pfam" id="PF13302"/>
    </source>
</evidence>
<protein>
    <submittedName>
        <fullName evidence="2">GNAT family N-acetyltransferase</fullName>
        <ecNumber evidence="2">2.3.-.-</ecNumber>
    </submittedName>
</protein>
<dbReference type="EMBL" id="JBHLTC010000018">
    <property type="protein sequence ID" value="MFC0625809.1"/>
    <property type="molecule type" value="Genomic_DNA"/>
</dbReference>
<dbReference type="InterPro" id="IPR016181">
    <property type="entry name" value="Acyl_CoA_acyltransferase"/>
</dbReference>
<name>A0ABV6QME6_9ACTN</name>
<gene>
    <name evidence="2" type="ORF">ACFFGN_17150</name>
</gene>
<dbReference type="EC" id="2.3.-.-" evidence="2"/>
<dbReference type="SUPFAM" id="SSF55729">
    <property type="entry name" value="Acyl-CoA N-acyltransferases (Nat)"/>
    <property type="match status" value="1"/>
</dbReference>
<evidence type="ECO:0000313" key="3">
    <source>
        <dbReference type="Proteomes" id="UP001589890"/>
    </source>
</evidence>
<dbReference type="Pfam" id="PF13302">
    <property type="entry name" value="Acetyltransf_3"/>
    <property type="match status" value="1"/>
</dbReference>
<keyword evidence="2" id="KW-0012">Acyltransferase</keyword>
<proteinExistence type="predicted"/>
<dbReference type="InterPro" id="IPR000182">
    <property type="entry name" value="GNAT_dom"/>
</dbReference>
<organism evidence="2 3">
    <name type="scientific">Kribbella deserti</name>
    <dbReference type="NCBI Taxonomy" id="1926257"/>
    <lineage>
        <taxon>Bacteria</taxon>
        <taxon>Bacillati</taxon>
        <taxon>Actinomycetota</taxon>
        <taxon>Actinomycetes</taxon>
        <taxon>Propionibacteriales</taxon>
        <taxon>Kribbellaceae</taxon>
        <taxon>Kribbella</taxon>
    </lineage>
</organism>
<evidence type="ECO:0000313" key="2">
    <source>
        <dbReference type="EMBL" id="MFC0625809.1"/>
    </source>
</evidence>
<dbReference type="Proteomes" id="UP001589890">
    <property type="component" value="Unassembled WGS sequence"/>
</dbReference>
<feature type="domain" description="N-acetyltransferase" evidence="1">
    <location>
        <begin position="12"/>
        <end position="86"/>
    </location>
</feature>
<dbReference type="GO" id="GO:0016746">
    <property type="term" value="F:acyltransferase activity"/>
    <property type="evidence" value="ECO:0007669"/>
    <property type="project" value="UniProtKB-KW"/>
</dbReference>
<dbReference type="Gene3D" id="3.40.630.30">
    <property type="match status" value="1"/>
</dbReference>
<sequence length="94" mass="10347">MSLPLVVEADGLMLRPWRPDDVPVMVSLFNTEEIDRWTPLAHPFDQAAAEAYLERALDGVASGTYQLAITEAGVEPVGEVLLFPRGVKVQLTVR</sequence>
<accession>A0ABV6QME6</accession>
<reference evidence="2 3" key="1">
    <citation type="submission" date="2024-09" db="EMBL/GenBank/DDBJ databases">
        <authorList>
            <person name="Sun Q."/>
            <person name="Mori K."/>
        </authorList>
    </citation>
    <scope>NUCLEOTIDE SEQUENCE [LARGE SCALE GENOMIC DNA]</scope>
    <source>
        <strain evidence="2 3">CGMCC 1.15906</strain>
    </source>
</reference>
<comment type="caution">
    <text evidence="2">The sequence shown here is derived from an EMBL/GenBank/DDBJ whole genome shotgun (WGS) entry which is preliminary data.</text>
</comment>
<dbReference type="RefSeq" id="WP_380048594.1">
    <property type="nucleotide sequence ID" value="NZ_JBHLTC010000018.1"/>
</dbReference>
<keyword evidence="3" id="KW-1185">Reference proteome</keyword>